<reference evidence="5 6" key="1">
    <citation type="submission" date="2019-09" db="EMBL/GenBank/DDBJ databases">
        <title>Goodfellowia gen. nov., a new genus of the Pseudonocardineae related to Actinoalloteichus, containing Goodfellowia coeruleoviolacea gen. nov., comb. nov. gen. nov., comb. nov.</title>
        <authorList>
            <person name="Labeda D."/>
        </authorList>
    </citation>
    <scope>NUCLEOTIDE SEQUENCE [LARGE SCALE GENOMIC DNA]</scope>
    <source>
        <strain evidence="5 6">AN110305</strain>
    </source>
</reference>
<dbReference type="PROSITE" id="PS50949">
    <property type="entry name" value="HTH_GNTR"/>
    <property type="match status" value="1"/>
</dbReference>
<dbReference type="SUPFAM" id="SSF48008">
    <property type="entry name" value="GntR ligand-binding domain-like"/>
    <property type="match status" value="1"/>
</dbReference>
<dbReference type="Gene3D" id="1.20.120.530">
    <property type="entry name" value="GntR ligand-binding domain-like"/>
    <property type="match status" value="1"/>
</dbReference>
<evidence type="ECO:0000256" key="2">
    <source>
        <dbReference type="ARBA" id="ARBA00023125"/>
    </source>
</evidence>
<dbReference type="AlphaFoldDB" id="A0A5B2WP12"/>
<evidence type="ECO:0000313" key="6">
    <source>
        <dbReference type="Proteomes" id="UP000323454"/>
    </source>
</evidence>
<gene>
    <name evidence="5" type="ORF">F0L68_35980</name>
</gene>
<dbReference type="GO" id="GO:0003677">
    <property type="term" value="F:DNA binding"/>
    <property type="evidence" value="ECO:0007669"/>
    <property type="project" value="UniProtKB-KW"/>
</dbReference>
<sequence length="229" mass="25155">MERASVIGLPSVRQRESLRDQVTEALRSFLVTGQLKPGQIYSAPVLASELGVSATPVREAMLDLVREGLVETVRNRGFRVTQVSDGELDAMAELRGLIEIPTMAAVARHCVGAIAEAAEALRPLAEEMVEAAAAKDLGRFITLDTDYHLSFLALHGNRHIVDVIRTLRGRTRLYGLRLLAERGTLTQHATEHLEILGAALDRDPEAMTRIMTVHIGHVRRLWAGRAEDG</sequence>
<dbReference type="SMART" id="SM00345">
    <property type="entry name" value="HTH_GNTR"/>
    <property type="match status" value="1"/>
</dbReference>
<dbReference type="InterPro" id="IPR011711">
    <property type="entry name" value="GntR_C"/>
</dbReference>
<keyword evidence="2" id="KW-0238">DNA-binding</keyword>
<dbReference type="Pfam" id="PF00392">
    <property type="entry name" value="GntR"/>
    <property type="match status" value="1"/>
</dbReference>
<feature type="domain" description="HTH gntR-type" evidence="4">
    <location>
        <begin position="16"/>
        <end position="83"/>
    </location>
</feature>
<dbReference type="InterPro" id="IPR036388">
    <property type="entry name" value="WH-like_DNA-bd_sf"/>
</dbReference>
<dbReference type="Pfam" id="PF07729">
    <property type="entry name" value="FCD"/>
    <property type="match status" value="1"/>
</dbReference>
<accession>A0A5B2WP12</accession>
<dbReference type="GO" id="GO:0003700">
    <property type="term" value="F:DNA-binding transcription factor activity"/>
    <property type="evidence" value="ECO:0007669"/>
    <property type="project" value="InterPro"/>
</dbReference>
<dbReference type="EMBL" id="VUOB01000075">
    <property type="protein sequence ID" value="KAA2252442.1"/>
    <property type="molecule type" value="Genomic_DNA"/>
</dbReference>
<evidence type="ECO:0000313" key="5">
    <source>
        <dbReference type="EMBL" id="KAA2252442.1"/>
    </source>
</evidence>
<comment type="caution">
    <text evidence="5">The sequence shown here is derived from an EMBL/GenBank/DDBJ whole genome shotgun (WGS) entry which is preliminary data.</text>
</comment>
<reference evidence="5 6" key="2">
    <citation type="submission" date="2019-09" db="EMBL/GenBank/DDBJ databases">
        <authorList>
            <person name="Jin C."/>
        </authorList>
    </citation>
    <scope>NUCLEOTIDE SEQUENCE [LARGE SCALE GENOMIC DNA]</scope>
    <source>
        <strain evidence="5 6">AN110305</strain>
    </source>
</reference>
<keyword evidence="3" id="KW-0804">Transcription</keyword>
<organism evidence="5 6">
    <name type="scientific">Solihabitans fulvus</name>
    <dbReference type="NCBI Taxonomy" id="1892852"/>
    <lineage>
        <taxon>Bacteria</taxon>
        <taxon>Bacillati</taxon>
        <taxon>Actinomycetota</taxon>
        <taxon>Actinomycetes</taxon>
        <taxon>Pseudonocardiales</taxon>
        <taxon>Pseudonocardiaceae</taxon>
        <taxon>Solihabitans</taxon>
    </lineage>
</organism>
<keyword evidence="6" id="KW-1185">Reference proteome</keyword>
<keyword evidence="1" id="KW-0805">Transcription regulation</keyword>
<dbReference type="SUPFAM" id="SSF46785">
    <property type="entry name" value="Winged helix' DNA-binding domain"/>
    <property type="match status" value="1"/>
</dbReference>
<dbReference type="InterPro" id="IPR008920">
    <property type="entry name" value="TF_FadR/GntR_C"/>
</dbReference>
<protein>
    <submittedName>
        <fullName evidence="5">GntR family transcriptional regulator</fullName>
    </submittedName>
</protein>
<evidence type="ECO:0000256" key="3">
    <source>
        <dbReference type="ARBA" id="ARBA00023163"/>
    </source>
</evidence>
<dbReference type="InterPro" id="IPR036390">
    <property type="entry name" value="WH_DNA-bd_sf"/>
</dbReference>
<dbReference type="CDD" id="cd07377">
    <property type="entry name" value="WHTH_GntR"/>
    <property type="match status" value="1"/>
</dbReference>
<dbReference type="OrthoDB" id="3864082at2"/>
<evidence type="ECO:0000259" key="4">
    <source>
        <dbReference type="PROSITE" id="PS50949"/>
    </source>
</evidence>
<dbReference type="Gene3D" id="1.10.10.10">
    <property type="entry name" value="Winged helix-like DNA-binding domain superfamily/Winged helix DNA-binding domain"/>
    <property type="match status" value="1"/>
</dbReference>
<evidence type="ECO:0000256" key="1">
    <source>
        <dbReference type="ARBA" id="ARBA00023015"/>
    </source>
</evidence>
<dbReference type="PANTHER" id="PTHR43537">
    <property type="entry name" value="TRANSCRIPTIONAL REGULATOR, GNTR FAMILY"/>
    <property type="match status" value="1"/>
</dbReference>
<dbReference type="SMART" id="SM00895">
    <property type="entry name" value="FCD"/>
    <property type="match status" value="1"/>
</dbReference>
<name>A0A5B2WP12_9PSEU</name>
<dbReference type="InterPro" id="IPR000524">
    <property type="entry name" value="Tscrpt_reg_HTH_GntR"/>
</dbReference>
<dbReference type="PANTHER" id="PTHR43537:SF45">
    <property type="entry name" value="GNTR FAMILY REGULATORY PROTEIN"/>
    <property type="match status" value="1"/>
</dbReference>
<proteinExistence type="predicted"/>
<dbReference type="Proteomes" id="UP000323454">
    <property type="component" value="Unassembled WGS sequence"/>
</dbReference>